<sequence>MLNRHLHFFSPVIRSKASLFGYFLNVRNWFHRSFET</sequence>
<reference evidence="1" key="1">
    <citation type="submission" date="2014-09" db="EMBL/GenBank/DDBJ databases">
        <authorList>
            <person name="Magalhaes I.L.F."/>
            <person name="Oliveira U."/>
            <person name="Santos F.R."/>
            <person name="Vidigal T.H.D.A."/>
            <person name="Brescovit A.D."/>
            <person name="Santos A.J."/>
        </authorList>
    </citation>
    <scope>NUCLEOTIDE SEQUENCE</scope>
    <source>
        <tissue evidence="1">Shoot tissue taken approximately 20 cm above the soil surface</tissue>
    </source>
</reference>
<evidence type="ECO:0000313" key="1">
    <source>
        <dbReference type="EMBL" id="JAD67785.1"/>
    </source>
</evidence>
<organism evidence="1">
    <name type="scientific">Arundo donax</name>
    <name type="common">Giant reed</name>
    <name type="synonym">Donax arundinaceus</name>
    <dbReference type="NCBI Taxonomy" id="35708"/>
    <lineage>
        <taxon>Eukaryota</taxon>
        <taxon>Viridiplantae</taxon>
        <taxon>Streptophyta</taxon>
        <taxon>Embryophyta</taxon>
        <taxon>Tracheophyta</taxon>
        <taxon>Spermatophyta</taxon>
        <taxon>Magnoliopsida</taxon>
        <taxon>Liliopsida</taxon>
        <taxon>Poales</taxon>
        <taxon>Poaceae</taxon>
        <taxon>PACMAD clade</taxon>
        <taxon>Arundinoideae</taxon>
        <taxon>Arundineae</taxon>
        <taxon>Arundo</taxon>
    </lineage>
</organism>
<dbReference type="AlphaFoldDB" id="A0A0A9MJW0"/>
<reference evidence="1" key="2">
    <citation type="journal article" date="2015" name="Data Brief">
        <title>Shoot transcriptome of the giant reed, Arundo donax.</title>
        <authorList>
            <person name="Barrero R.A."/>
            <person name="Guerrero F.D."/>
            <person name="Moolhuijzen P."/>
            <person name="Goolsby J.A."/>
            <person name="Tidwell J."/>
            <person name="Bellgard S.E."/>
            <person name="Bellgard M.I."/>
        </authorList>
    </citation>
    <scope>NUCLEOTIDE SEQUENCE</scope>
    <source>
        <tissue evidence="1">Shoot tissue taken approximately 20 cm above the soil surface</tissue>
    </source>
</reference>
<proteinExistence type="predicted"/>
<name>A0A0A9MJW0_ARUDO</name>
<dbReference type="EMBL" id="GBRH01230110">
    <property type="protein sequence ID" value="JAD67785.1"/>
    <property type="molecule type" value="Transcribed_RNA"/>
</dbReference>
<protein>
    <submittedName>
        <fullName evidence="1">Uncharacterized protein</fullName>
    </submittedName>
</protein>
<accession>A0A0A9MJW0</accession>